<dbReference type="EMBL" id="CP093255">
    <property type="protein sequence ID" value="UNH37840.1"/>
    <property type="molecule type" value="Genomic_DNA"/>
</dbReference>
<proteinExistence type="predicted"/>
<evidence type="ECO:0000313" key="2">
    <source>
        <dbReference type="Proteomes" id="UP000829420"/>
    </source>
</evidence>
<accession>A0ACD3Y4A7</accession>
<keyword evidence="2" id="KW-1185">Reference proteome</keyword>
<sequence length="198" mass="22537">MLANTTLLRILGACFYYSPQSSTLKNIIPVLPELAELNNWPDSLIINSLLQSIGQYTPEQLSYDFSVLFEGQGEMPAPPWGSVYLDHENIVMGESTLLYREFLASHGLVSNSYLNEPEDQFGLMLLAITALYEQNKPDAVLTLLEQHLLPWAYRYLTLVEMSNVENTFYPQLATITKIYLAQLQQQLNITPLTVELFR</sequence>
<gene>
    <name evidence="1" type="ORF">MNY70_09945</name>
</gene>
<evidence type="ECO:0000313" key="1">
    <source>
        <dbReference type="EMBL" id="UNH37840.1"/>
    </source>
</evidence>
<organism evidence="1 2">
    <name type="scientific">Moellerella wisconsensis</name>
    <dbReference type="NCBI Taxonomy" id="158849"/>
    <lineage>
        <taxon>Bacteria</taxon>
        <taxon>Pseudomonadati</taxon>
        <taxon>Pseudomonadota</taxon>
        <taxon>Gammaproteobacteria</taxon>
        <taxon>Enterobacterales</taxon>
        <taxon>Morganellaceae</taxon>
        <taxon>Moellerella</taxon>
    </lineage>
</organism>
<name>A0ACD3Y4A7_9GAMM</name>
<dbReference type="Proteomes" id="UP000829420">
    <property type="component" value="Chromosome"/>
</dbReference>
<reference evidence="1" key="1">
    <citation type="submission" date="2022-03" db="EMBL/GenBank/DDBJ databases">
        <title>ESBL-producing Moellerella wisconsensis and Escherichia marmotae isolated from wild game meat.</title>
        <authorList>
            <person name="Biggel M."/>
        </authorList>
    </citation>
    <scope>NUCLEOTIDE SEQUENCE</scope>
    <source>
        <strain evidence="1">W1</strain>
    </source>
</reference>
<protein>
    <submittedName>
        <fullName evidence="1">Molecular chaperone</fullName>
    </submittedName>
</protein>